<name>A0A921HKY1_9FIRM</name>
<dbReference type="RefSeq" id="WP_289547833.1">
    <property type="nucleotide sequence ID" value="NZ_CAKMHU010000005.1"/>
</dbReference>
<gene>
    <name evidence="1" type="ORF">K8V65_01540</name>
</gene>
<accession>A0A921HKY1</accession>
<reference evidence="1" key="2">
    <citation type="submission" date="2021-09" db="EMBL/GenBank/DDBJ databases">
        <authorList>
            <person name="Gilroy R."/>
        </authorList>
    </citation>
    <scope>NUCLEOTIDE SEQUENCE</scope>
    <source>
        <strain evidence="1">7318</strain>
    </source>
</reference>
<evidence type="ECO:0008006" key="3">
    <source>
        <dbReference type="Google" id="ProtNLM"/>
    </source>
</evidence>
<dbReference type="EMBL" id="DYVR01000046">
    <property type="protein sequence ID" value="HJF84337.1"/>
    <property type="molecule type" value="Genomic_DNA"/>
</dbReference>
<dbReference type="Proteomes" id="UP000780768">
    <property type="component" value="Unassembled WGS sequence"/>
</dbReference>
<protein>
    <recommendedName>
        <fullName evidence="3">MYND finger</fullName>
    </recommendedName>
</protein>
<sequence>MKKVCPVCHTVFEVNGNRQIYCSVRCRKAHHKKVYYDRTRPIPQYEVGAKVLREFRCCKCDKLVLVISKNDKRRKFCSPHCEKLYWKHPHKPKAEKRKKAV</sequence>
<proteinExistence type="predicted"/>
<comment type="caution">
    <text evidence="1">The sequence shown here is derived from an EMBL/GenBank/DDBJ whole genome shotgun (WGS) entry which is preliminary data.</text>
</comment>
<reference evidence="1" key="1">
    <citation type="journal article" date="2021" name="PeerJ">
        <title>Extensive microbial diversity within the chicken gut microbiome revealed by metagenomics and culture.</title>
        <authorList>
            <person name="Gilroy R."/>
            <person name="Ravi A."/>
            <person name="Getino M."/>
            <person name="Pursley I."/>
            <person name="Horton D.L."/>
            <person name="Alikhan N.F."/>
            <person name="Baker D."/>
            <person name="Gharbi K."/>
            <person name="Hall N."/>
            <person name="Watson M."/>
            <person name="Adriaenssens E.M."/>
            <person name="Foster-Nyarko E."/>
            <person name="Jarju S."/>
            <person name="Secka A."/>
            <person name="Antonio M."/>
            <person name="Oren A."/>
            <person name="Chaudhuri R.R."/>
            <person name="La Ragione R."/>
            <person name="Hildebrand F."/>
            <person name="Pallen M.J."/>
        </authorList>
    </citation>
    <scope>NUCLEOTIDE SEQUENCE</scope>
    <source>
        <strain evidence="1">7318</strain>
    </source>
</reference>
<dbReference type="AlphaFoldDB" id="A0A921HKY1"/>
<evidence type="ECO:0000313" key="1">
    <source>
        <dbReference type="EMBL" id="HJF84337.1"/>
    </source>
</evidence>
<evidence type="ECO:0000313" key="2">
    <source>
        <dbReference type="Proteomes" id="UP000780768"/>
    </source>
</evidence>
<organism evidence="1 2">
    <name type="scientific">Megamonas hypermegale</name>
    <dbReference type="NCBI Taxonomy" id="158847"/>
    <lineage>
        <taxon>Bacteria</taxon>
        <taxon>Bacillati</taxon>
        <taxon>Bacillota</taxon>
        <taxon>Negativicutes</taxon>
        <taxon>Selenomonadales</taxon>
        <taxon>Selenomonadaceae</taxon>
        <taxon>Megamonas</taxon>
    </lineage>
</organism>